<dbReference type="EMBL" id="JARIHO010000093">
    <property type="protein sequence ID" value="KAJ7306316.1"/>
    <property type="molecule type" value="Genomic_DNA"/>
</dbReference>
<sequence length="241" mass="27215">MHWYAVTFKLVLVHIMGWGCSLHLVWSCWKQASQYQGRDEMVMAMSEVVIEVRGDHALLVGVLVLLRLKKLSQDSYASNVMRKLQNTGKECKEVQYLHIKHFLRGILWRGTRYKLHRKVDVLKLQAWCPSISAQCGTGAKQGHSLTRRSASAIPSCCIPRPLATVLAYGQLKWVHPGVPPRVWPAYVSPHSSRQKFLPTTNGQQTIEASIGQVSTDRSIALETGSWCREESQLSPRVTVLK</sequence>
<gene>
    <name evidence="1" type="ORF">DFH08DRAFT_824764</name>
</gene>
<accession>A0AAD6Z442</accession>
<evidence type="ECO:0000313" key="1">
    <source>
        <dbReference type="EMBL" id="KAJ7306316.1"/>
    </source>
</evidence>
<comment type="caution">
    <text evidence="1">The sequence shown here is derived from an EMBL/GenBank/DDBJ whole genome shotgun (WGS) entry which is preliminary data.</text>
</comment>
<protein>
    <submittedName>
        <fullName evidence="1">Uncharacterized protein</fullName>
    </submittedName>
</protein>
<organism evidence="1 2">
    <name type="scientific">Mycena albidolilacea</name>
    <dbReference type="NCBI Taxonomy" id="1033008"/>
    <lineage>
        <taxon>Eukaryota</taxon>
        <taxon>Fungi</taxon>
        <taxon>Dikarya</taxon>
        <taxon>Basidiomycota</taxon>
        <taxon>Agaricomycotina</taxon>
        <taxon>Agaricomycetes</taxon>
        <taxon>Agaricomycetidae</taxon>
        <taxon>Agaricales</taxon>
        <taxon>Marasmiineae</taxon>
        <taxon>Mycenaceae</taxon>
        <taxon>Mycena</taxon>
    </lineage>
</organism>
<evidence type="ECO:0000313" key="2">
    <source>
        <dbReference type="Proteomes" id="UP001218218"/>
    </source>
</evidence>
<proteinExistence type="predicted"/>
<dbReference type="AlphaFoldDB" id="A0AAD6Z442"/>
<name>A0AAD6Z442_9AGAR</name>
<reference evidence="1" key="1">
    <citation type="submission" date="2023-03" db="EMBL/GenBank/DDBJ databases">
        <title>Massive genome expansion in bonnet fungi (Mycena s.s.) driven by repeated elements and novel gene families across ecological guilds.</title>
        <authorList>
            <consortium name="Lawrence Berkeley National Laboratory"/>
            <person name="Harder C.B."/>
            <person name="Miyauchi S."/>
            <person name="Viragh M."/>
            <person name="Kuo A."/>
            <person name="Thoen E."/>
            <person name="Andreopoulos B."/>
            <person name="Lu D."/>
            <person name="Skrede I."/>
            <person name="Drula E."/>
            <person name="Henrissat B."/>
            <person name="Morin E."/>
            <person name="Kohler A."/>
            <person name="Barry K."/>
            <person name="LaButti K."/>
            <person name="Morin E."/>
            <person name="Salamov A."/>
            <person name="Lipzen A."/>
            <person name="Mereny Z."/>
            <person name="Hegedus B."/>
            <person name="Baldrian P."/>
            <person name="Stursova M."/>
            <person name="Weitz H."/>
            <person name="Taylor A."/>
            <person name="Grigoriev I.V."/>
            <person name="Nagy L.G."/>
            <person name="Martin F."/>
            <person name="Kauserud H."/>
        </authorList>
    </citation>
    <scope>NUCLEOTIDE SEQUENCE</scope>
    <source>
        <strain evidence="1">CBHHK002</strain>
    </source>
</reference>
<dbReference type="Proteomes" id="UP001218218">
    <property type="component" value="Unassembled WGS sequence"/>
</dbReference>
<keyword evidence="2" id="KW-1185">Reference proteome</keyword>